<accession>A0ABQ8EY77</accession>
<dbReference type="PROSITE" id="PS51082">
    <property type="entry name" value="WH2"/>
    <property type="match status" value="1"/>
</dbReference>
<feature type="compositionally biased region" description="Low complexity" evidence="1">
    <location>
        <begin position="54"/>
        <end position="69"/>
    </location>
</feature>
<dbReference type="EMBL" id="JAFCIX010000495">
    <property type="protein sequence ID" value="KAH6588698.1"/>
    <property type="molecule type" value="Genomic_DNA"/>
</dbReference>
<feature type="compositionally biased region" description="Polar residues" evidence="1">
    <location>
        <begin position="254"/>
        <end position="278"/>
    </location>
</feature>
<evidence type="ECO:0000313" key="4">
    <source>
        <dbReference type="Proteomes" id="UP001648503"/>
    </source>
</evidence>
<feature type="compositionally biased region" description="Low complexity" evidence="1">
    <location>
        <begin position="13"/>
        <end position="23"/>
    </location>
</feature>
<feature type="compositionally biased region" description="Polar residues" evidence="1">
    <location>
        <begin position="198"/>
        <end position="225"/>
    </location>
</feature>
<keyword evidence="4" id="KW-1185">Reference proteome</keyword>
<organism evidence="3 4">
    <name type="scientific">Batrachochytrium salamandrivorans</name>
    <dbReference type="NCBI Taxonomy" id="1357716"/>
    <lineage>
        <taxon>Eukaryota</taxon>
        <taxon>Fungi</taxon>
        <taxon>Fungi incertae sedis</taxon>
        <taxon>Chytridiomycota</taxon>
        <taxon>Chytridiomycota incertae sedis</taxon>
        <taxon>Chytridiomycetes</taxon>
        <taxon>Rhizophydiales</taxon>
        <taxon>Rhizophydiales incertae sedis</taxon>
        <taxon>Batrachochytrium</taxon>
    </lineage>
</organism>
<evidence type="ECO:0000313" key="3">
    <source>
        <dbReference type="EMBL" id="KAH6588698.1"/>
    </source>
</evidence>
<comment type="caution">
    <text evidence="3">The sequence shown here is derived from an EMBL/GenBank/DDBJ whole genome shotgun (WGS) entry which is preliminary data.</text>
</comment>
<feature type="compositionally biased region" description="Pro residues" evidence="1">
    <location>
        <begin position="1"/>
        <end position="12"/>
    </location>
</feature>
<feature type="domain" description="WH2" evidence="2">
    <location>
        <begin position="22"/>
        <end position="39"/>
    </location>
</feature>
<feature type="region of interest" description="Disordered" evidence="1">
    <location>
        <begin position="299"/>
        <end position="339"/>
    </location>
</feature>
<reference evidence="3 4" key="1">
    <citation type="submission" date="2021-02" db="EMBL/GenBank/DDBJ databases">
        <title>Variation within the Batrachochytrium salamandrivorans European outbreak.</title>
        <authorList>
            <person name="Kelly M."/>
            <person name="Pasmans F."/>
            <person name="Shea T.P."/>
            <person name="Munoz J.F."/>
            <person name="Carranza S."/>
            <person name="Cuomo C.A."/>
            <person name="Martel A."/>
        </authorList>
    </citation>
    <scope>NUCLEOTIDE SEQUENCE [LARGE SCALE GENOMIC DNA]</scope>
    <source>
        <strain evidence="3 4">AMFP18/2</strain>
    </source>
</reference>
<name>A0ABQ8EY77_9FUNG</name>
<sequence>MAPPPPPPPPQPAVQASAPPVASNALLKSIEKGTRLKKTVTNDRSSPLVDAPKPGSGHVGSSSAGGYAAPRPPGASDSRLPHGSSQPDIGGGGAQLGGLFAGGIPKLKKTGIVPGESSGGGYSSQPAPALAARQPASHSGQAGSLFKGAPTPPGRNNFGSSAGNPPPVASRGAPPTHPRASPPAQRSPPPPPRPSHLTPDTNHNIASRVSPDTPSHSTTSWSQITPPARPGNVSSNTSPRTSVNSIQKPFVNGATPSKSVYSSDTQLRPNETATSRSRGGSFCGSATEVEGRWTFRLDLPQPRLFPSGDTVAARSNRAPPPPPSRSSVNRRPPPPPPPR</sequence>
<feature type="region of interest" description="Disordered" evidence="1">
    <location>
        <begin position="1"/>
        <end position="285"/>
    </location>
</feature>
<evidence type="ECO:0000259" key="2">
    <source>
        <dbReference type="PROSITE" id="PS51082"/>
    </source>
</evidence>
<dbReference type="InterPro" id="IPR003124">
    <property type="entry name" value="WH2_dom"/>
</dbReference>
<dbReference type="SMART" id="SM00246">
    <property type="entry name" value="WH2"/>
    <property type="match status" value="2"/>
</dbReference>
<dbReference type="Pfam" id="PF02205">
    <property type="entry name" value="WH2"/>
    <property type="match status" value="1"/>
</dbReference>
<feature type="compositionally biased region" description="Low complexity" evidence="1">
    <location>
        <begin position="123"/>
        <end position="137"/>
    </location>
</feature>
<proteinExistence type="predicted"/>
<feature type="compositionally biased region" description="Gly residues" evidence="1">
    <location>
        <begin position="89"/>
        <end position="101"/>
    </location>
</feature>
<evidence type="ECO:0000256" key="1">
    <source>
        <dbReference type="SAM" id="MobiDB-lite"/>
    </source>
</evidence>
<gene>
    <name evidence="3" type="ORF">BASA50_010569</name>
</gene>
<feature type="compositionally biased region" description="Pro residues" evidence="1">
    <location>
        <begin position="175"/>
        <end position="194"/>
    </location>
</feature>
<dbReference type="Proteomes" id="UP001648503">
    <property type="component" value="Unassembled WGS sequence"/>
</dbReference>
<feature type="compositionally biased region" description="Polar residues" evidence="1">
    <location>
        <begin position="232"/>
        <end position="247"/>
    </location>
</feature>
<protein>
    <recommendedName>
        <fullName evidence="2">WH2 domain-containing protein</fullName>
    </recommendedName>
</protein>